<reference evidence="2" key="1">
    <citation type="submission" date="2022-11" db="EMBL/GenBank/DDBJ databases">
        <authorList>
            <person name="Mo P."/>
        </authorList>
    </citation>
    <scope>NUCLEOTIDE SEQUENCE</scope>
    <source>
        <strain evidence="2">HUAS 11-8</strain>
    </source>
</reference>
<dbReference type="EMBL" id="CP113836">
    <property type="protein sequence ID" value="WAL64693.1"/>
    <property type="molecule type" value="Genomic_DNA"/>
</dbReference>
<dbReference type="Pfam" id="PF06722">
    <property type="entry name" value="EryCIII-like_C"/>
    <property type="match status" value="1"/>
</dbReference>
<dbReference type="InterPro" id="IPR050426">
    <property type="entry name" value="Glycosyltransferase_28"/>
</dbReference>
<sequence length="364" mass="37517">MRILFSAVPAPGHLLPLLPLADAAAEAGHEVAFLTAADMVGYLAGRTLLPAGPGVDELLIEVERRTSGGDARHPGAAAVENFAGARIDLGYAEALDRARGFAPNLLVCEEFDFVGPLVAAALEQPWAAHAIAAPVPGELSAALQARARAQHTIRDLPPRHRVALVDPLPDVLRSPTDPPLPDDRLPMRPAVHNGGAVADLPSGPLVLVSAGTSVRDPDLLTGLAGSVADAGFEVVVTIEPGTLPRHPRVREIGFVPLAGLLPRVDAVVGTGGMGTVQATLSAGLPMVLRPVLADQPWNAQRVTAAGLGLAIDDPAEAGPAVRTVLAEPRYRTAAQAGAAAIRSMPTPEVVLDDLLVRAGLSGRT</sequence>
<dbReference type="SUPFAM" id="SSF53756">
    <property type="entry name" value="UDP-Glycosyltransferase/glycogen phosphorylase"/>
    <property type="match status" value="1"/>
</dbReference>
<proteinExistence type="predicted"/>
<gene>
    <name evidence="2" type="ORF">ORV05_27580</name>
</gene>
<dbReference type="Gene3D" id="3.40.50.2000">
    <property type="entry name" value="Glycogen Phosphorylase B"/>
    <property type="match status" value="2"/>
</dbReference>
<dbReference type="Proteomes" id="UP001163203">
    <property type="component" value="Chromosome"/>
</dbReference>
<evidence type="ECO:0000313" key="3">
    <source>
        <dbReference type="Proteomes" id="UP001163203"/>
    </source>
</evidence>
<evidence type="ECO:0000259" key="1">
    <source>
        <dbReference type="Pfam" id="PF06722"/>
    </source>
</evidence>
<dbReference type="PANTHER" id="PTHR48050:SF13">
    <property type="entry name" value="STEROL 3-BETA-GLUCOSYLTRANSFERASE UGT80A2"/>
    <property type="match status" value="1"/>
</dbReference>
<dbReference type="PANTHER" id="PTHR48050">
    <property type="entry name" value="STEROL 3-BETA-GLUCOSYLTRANSFERASE"/>
    <property type="match status" value="1"/>
</dbReference>
<accession>A0ABY7B098</accession>
<organism evidence="2 3">
    <name type="scientific">Amycolatopsis cynarae</name>
    <dbReference type="NCBI Taxonomy" id="2995223"/>
    <lineage>
        <taxon>Bacteria</taxon>
        <taxon>Bacillati</taxon>
        <taxon>Actinomycetota</taxon>
        <taxon>Actinomycetes</taxon>
        <taxon>Pseudonocardiales</taxon>
        <taxon>Pseudonocardiaceae</taxon>
        <taxon>Amycolatopsis</taxon>
    </lineage>
</organism>
<feature type="domain" description="Erythromycin biosynthesis protein CIII-like C-terminal" evidence="1">
    <location>
        <begin position="226"/>
        <end position="354"/>
    </location>
</feature>
<evidence type="ECO:0000313" key="2">
    <source>
        <dbReference type="EMBL" id="WAL64693.1"/>
    </source>
</evidence>
<protein>
    <submittedName>
        <fullName evidence="2">Glycosyltransferase</fullName>
    </submittedName>
</protein>
<dbReference type="InterPro" id="IPR010610">
    <property type="entry name" value="EryCIII-like_C"/>
</dbReference>
<keyword evidence="3" id="KW-1185">Reference proteome</keyword>
<name>A0ABY7B098_9PSEU</name>
<dbReference type="RefSeq" id="WP_268754915.1">
    <property type="nucleotide sequence ID" value="NZ_CP113836.1"/>
</dbReference>